<name>A0ABP7AD05_9ACTN</name>
<keyword evidence="2" id="KW-1185">Reference proteome</keyword>
<evidence type="ECO:0008006" key="3">
    <source>
        <dbReference type="Google" id="ProtNLM"/>
    </source>
</evidence>
<organism evidence="1 2">
    <name type="scientific">Microlunatus ginsengisoli</name>
    <dbReference type="NCBI Taxonomy" id="363863"/>
    <lineage>
        <taxon>Bacteria</taxon>
        <taxon>Bacillati</taxon>
        <taxon>Actinomycetota</taxon>
        <taxon>Actinomycetes</taxon>
        <taxon>Propionibacteriales</taxon>
        <taxon>Propionibacteriaceae</taxon>
        <taxon>Microlunatus</taxon>
    </lineage>
</organism>
<reference evidence="2" key="1">
    <citation type="journal article" date="2019" name="Int. J. Syst. Evol. Microbiol.">
        <title>The Global Catalogue of Microorganisms (GCM) 10K type strain sequencing project: providing services to taxonomists for standard genome sequencing and annotation.</title>
        <authorList>
            <consortium name="The Broad Institute Genomics Platform"/>
            <consortium name="The Broad Institute Genome Sequencing Center for Infectious Disease"/>
            <person name="Wu L."/>
            <person name="Ma J."/>
        </authorList>
    </citation>
    <scope>NUCLEOTIDE SEQUENCE [LARGE SCALE GENOMIC DNA]</scope>
    <source>
        <strain evidence="2">JCM 16929</strain>
    </source>
</reference>
<proteinExistence type="predicted"/>
<comment type="caution">
    <text evidence="1">The sequence shown here is derived from an EMBL/GenBank/DDBJ whole genome shotgun (WGS) entry which is preliminary data.</text>
</comment>
<dbReference type="Proteomes" id="UP001501490">
    <property type="component" value="Unassembled WGS sequence"/>
</dbReference>
<accession>A0ABP7AD05</accession>
<sequence length="129" mass="14512">MIHGVLADVVEGVQSPLEHRYLTDVERAHGLPGGRRQHRSQGSVRDVLYDEYATVVELDGRVGHDDEGWFKDMRRDNRSTRAGETTLRYGWVDVVERPCLVAAEVAVVLRRRGWTGVAELCPACARTVE</sequence>
<gene>
    <name evidence="1" type="ORF">GCM10022236_34470</name>
</gene>
<evidence type="ECO:0000313" key="1">
    <source>
        <dbReference type="EMBL" id="GAA3629311.1"/>
    </source>
</evidence>
<protein>
    <recommendedName>
        <fullName evidence="3">DUF559 domain-containing protein</fullName>
    </recommendedName>
</protein>
<evidence type="ECO:0000313" key="2">
    <source>
        <dbReference type="Proteomes" id="UP001501490"/>
    </source>
</evidence>
<dbReference type="EMBL" id="BAABAB010000025">
    <property type="protein sequence ID" value="GAA3629311.1"/>
    <property type="molecule type" value="Genomic_DNA"/>
</dbReference>